<name>A0ABR1FPW8_AURAN</name>
<reference evidence="3 4" key="1">
    <citation type="submission" date="2024-03" db="EMBL/GenBank/DDBJ databases">
        <title>Aureococcus anophagefferens CCMP1851 and Kratosvirus quantuckense: Draft genome of a second virus-susceptible host strain in the model system.</title>
        <authorList>
            <person name="Chase E."/>
            <person name="Truchon A.R."/>
            <person name="Schepens W."/>
            <person name="Wilhelm S.W."/>
        </authorList>
    </citation>
    <scope>NUCLEOTIDE SEQUENCE [LARGE SCALE GENOMIC DNA]</scope>
    <source>
        <strain evidence="3 4">CCMP1851</strain>
    </source>
</reference>
<keyword evidence="4" id="KW-1185">Reference proteome</keyword>
<dbReference type="Proteomes" id="UP001363151">
    <property type="component" value="Unassembled WGS sequence"/>
</dbReference>
<keyword evidence="1" id="KW-1133">Transmembrane helix</keyword>
<dbReference type="GO" id="GO:0016853">
    <property type="term" value="F:isomerase activity"/>
    <property type="evidence" value="ECO:0007669"/>
    <property type="project" value="UniProtKB-KW"/>
</dbReference>
<organism evidence="3 4">
    <name type="scientific">Aureococcus anophagefferens</name>
    <name type="common">Harmful bloom alga</name>
    <dbReference type="NCBI Taxonomy" id="44056"/>
    <lineage>
        <taxon>Eukaryota</taxon>
        <taxon>Sar</taxon>
        <taxon>Stramenopiles</taxon>
        <taxon>Ochrophyta</taxon>
        <taxon>Pelagophyceae</taxon>
        <taxon>Pelagomonadales</taxon>
        <taxon>Pelagomonadaceae</taxon>
        <taxon>Aureococcus</taxon>
    </lineage>
</organism>
<keyword evidence="3" id="KW-0413">Isomerase</keyword>
<keyword evidence="1" id="KW-0472">Membrane</keyword>
<dbReference type="InterPro" id="IPR002130">
    <property type="entry name" value="Cyclophilin-type_PPIase_dom"/>
</dbReference>
<evidence type="ECO:0000313" key="4">
    <source>
        <dbReference type="Proteomes" id="UP001363151"/>
    </source>
</evidence>
<evidence type="ECO:0000259" key="2">
    <source>
        <dbReference type="PROSITE" id="PS50072"/>
    </source>
</evidence>
<dbReference type="Pfam" id="PF00160">
    <property type="entry name" value="Pro_isomerase"/>
    <property type="match status" value="1"/>
</dbReference>
<protein>
    <submittedName>
        <fullName evidence="3">Peptidyl-prolyl cis-trans isomerase</fullName>
    </submittedName>
</protein>
<evidence type="ECO:0000256" key="1">
    <source>
        <dbReference type="SAM" id="Phobius"/>
    </source>
</evidence>
<accession>A0ABR1FPW8</accession>
<dbReference type="EMBL" id="JBBJCI010000292">
    <property type="protein sequence ID" value="KAK7235492.1"/>
    <property type="molecule type" value="Genomic_DNA"/>
</dbReference>
<dbReference type="PANTHER" id="PTHR11071">
    <property type="entry name" value="PEPTIDYL-PROLYL CIS-TRANS ISOMERASE"/>
    <property type="match status" value="1"/>
</dbReference>
<dbReference type="SUPFAM" id="SSF50891">
    <property type="entry name" value="Cyclophilin-like"/>
    <property type="match status" value="1"/>
</dbReference>
<feature type="domain" description="PPIase cyclophilin-type" evidence="2">
    <location>
        <begin position="231"/>
        <end position="372"/>
    </location>
</feature>
<dbReference type="PANTHER" id="PTHR11071:SF561">
    <property type="entry name" value="PEPTIDYL-PROLYL CIS-TRANS ISOMERASE D-RELATED"/>
    <property type="match status" value="1"/>
</dbReference>
<keyword evidence="1" id="KW-0812">Transmembrane</keyword>
<dbReference type="PROSITE" id="PS50072">
    <property type="entry name" value="CSA_PPIASE_2"/>
    <property type="match status" value="1"/>
</dbReference>
<feature type="transmembrane region" description="Helical" evidence="1">
    <location>
        <begin position="21"/>
        <end position="43"/>
    </location>
</feature>
<proteinExistence type="predicted"/>
<gene>
    <name evidence="3" type="ORF">SO694_00069023</name>
</gene>
<sequence length="377" mass="40551">MEWERAPLVPPSQEKRERRRLEVFLVGAALSCGALLACVRYAAPAARPLAALAAQTTKADGAQRCARWPPRWQGRVVGGDRDGATAAFDMARYPAAAAAPALAPFAARRRGPRADGACDCGVAAFCASGCGEGNAYCDAFVAQHPALAALDAPGAAADALWRDEAHWCSPDVLGAIADGAFEPAEALFDDADRAVLLARRLPPLSSRAATMTNRHNPPVIVGKRDENPIVFFDIAIGDRDVGRIIIELRSDLCPMTCENFRALCTGERGKSKEDKVPLHYKGSKLHRIVNDSHCQGGDIRNGDGTWSGCTFGDNTTFEDENFILRKKEWDEKHVVFGCAATHESLQVLYAIDQVGSPSGKPSTVPVIKDCGQLFPKR</sequence>
<dbReference type="InterPro" id="IPR029000">
    <property type="entry name" value="Cyclophilin-like_dom_sf"/>
</dbReference>
<dbReference type="PRINTS" id="PR00153">
    <property type="entry name" value="CSAPPISMRASE"/>
</dbReference>
<evidence type="ECO:0000313" key="3">
    <source>
        <dbReference type="EMBL" id="KAK7235492.1"/>
    </source>
</evidence>
<dbReference type="Gene3D" id="2.40.100.10">
    <property type="entry name" value="Cyclophilin-like"/>
    <property type="match status" value="1"/>
</dbReference>
<comment type="caution">
    <text evidence="3">The sequence shown here is derived from an EMBL/GenBank/DDBJ whole genome shotgun (WGS) entry which is preliminary data.</text>
</comment>